<keyword evidence="2" id="KW-1185">Reference proteome</keyword>
<gene>
    <name evidence="1" type="ORF">L6164_020248</name>
</gene>
<sequence length="241" mass="25726">MQDPNPAAEDHSTTNPTEDFTIFAPSPLHQYRRAPTTAVVNPNPITVCTDKAGGGVVDFTGKCWSSAVAVRSGSSVAKKGRVGSGRPLSVGDKEDPLKGSSSVGARRKRVWKKTKCPCPVCEPSKKHADSTHRDDVKAGVVTDLNKVKEPVAEKTPMEGVDAAEKKKSEEKKRSGAAANGSAIKGVENSEAEAKTEPSEKEKRMKGVEEGKDDRKEEGEGSSAAKHKKAFAFDLNQLPSEE</sequence>
<comment type="caution">
    <text evidence="1">The sequence shown here is derived from an EMBL/GenBank/DDBJ whole genome shotgun (WGS) entry which is preliminary data.</text>
</comment>
<proteinExistence type="predicted"/>
<accession>A0ACB9MUX1</accession>
<organism evidence="1 2">
    <name type="scientific">Bauhinia variegata</name>
    <name type="common">Purple orchid tree</name>
    <name type="synonym">Phanera variegata</name>
    <dbReference type="NCBI Taxonomy" id="167791"/>
    <lineage>
        <taxon>Eukaryota</taxon>
        <taxon>Viridiplantae</taxon>
        <taxon>Streptophyta</taxon>
        <taxon>Embryophyta</taxon>
        <taxon>Tracheophyta</taxon>
        <taxon>Spermatophyta</taxon>
        <taxon>Magnoliopsida</taxon>
        <taxon>eudicotyledons</taxon>
        <taxon>Gunneridae</taxon>
        <taxon>Pentapetalae</taxon>
        <taxon>rosids</taxon>
        <taxon>fabids</taxon>
        <taxon>Fabales</taxon>
        <taxon>Fabaceae</taxon>
        <taxon>Cercidoideae</taxon>
        <taxon>Cercideae</taxon>
        <taxon>Bauhiniinae</taxon>
        <taxon>Bauhinia</taxon>
    </lineage>
</organism>
<dbReference type="EMBL" id="CM039433">
    <property type="protein sequence ID" value="KAI4327831.1"/>
    <property type="molecule type" value="Genomic_DNA"/>
</dbReference>
<evidence type="ECO:0000313" key="2">
    <source>
        <dbReference type="Proteomes" id="UP000828941"/>
    </source>
</evidence>
<protein>
    <submittedName>
        <fullName evidence="1">Uncharacterized protein</fullName>
    </submittedName>
</protein>
<name>A0ACB9MUX1_BAUVA</name>
<dbReference type="Proteomes" id="UP000828941">
    <property type="component" value="Chromosome 8"/>
</dbReference>
<evidence type="ECO:0000313" key="1">
    <source>
        <dbReference type="EMBL" id="KAI4327831.1"/>
    </source>
</evidence>
<reference evidence="1 2" key="1">
    <citation type="journal article" date="2022" name="DNA Res.">
        <title>Chromosomal-level genome assembly of the orchid tree Bauhinia variegata (Leguminosae; Cercidoideae) supports the allotetraploid origin hypothesis of Bauhinia.</title>
        <authorList>
            <person name="Zhong Y."/>
            <person name="Chen Y."/>
            <person name="Zheng D."/>
            <person name="Pang J."/>
            <person name="Liu Y."/>
            <person name="Luo S."/>
            <person name="Meng S."/>
            <person name="Qian L."/>
            <person name="Wei D."/>
            <person name="Dai S."/>
            <person name="Zhou R."/>
        </authorList>
    </citation>
    <scope>NUCLEOTIDE SEQUENCE [LARGE SCALE GENOMIC DNA]</scope>
    <source>
        <strain evidence="1">BV-YZ2020</strain>
    </source>
</reference>